<protein>
    <submittedName>
        <fullName evidence="2">Protein SMG9</fullName>
    </submittedName>
</protein>
<feature type="compositionally biased region" description="Basic and acidic residues" evidence="1">
    <location>
        <begin position="59"/>
        <end position="82"/>
    </location>
</feature>
<dbReference type="EMBL" id="JACEEZ010017506">
    <property type="protein sequence ID" value="KAG0717473.1"/>
    <property type="molecule type" value="Genomic_DNA"/>
</dbReference>
<dbReference type="PANTHER" id="PTHR14270:SF0">
    <property type="entry name" value="NONSENSE-MEDIATED MRNA DECAY FACTOR SMG9"/>
    <property type="match status" value="1"/>
</dbReference>
<comment type="caution">
    <text evidence="2">The sequence shown here is derived from an EMBL/GenBank/DDBJ whole genome shotgun (WGS) entry which is preliminary data.</text>
</comment>
<dbReference type="GO" id="GO:0000184">
    <property type="term" value="P:nuclear-transcribed mRNA catabolic process, nonsense-mediated decay"/>
    <property type="evidence" value="ECO:0007669"/>
    <property type="project" value="InterPro"/>
</dbReference>
<dbReference type="OrthoDB" id="79514at2759"/>
<feature type="region of interest" description="Disordered" evidence="1">
    <location>
        <begin position="42"/>
        <end position="167"/>
    </location>
</feature>
<dbReference type="PANTHER" id="PTHR14270">
    <property type="entry name" value="NONSENSE-MEDIATED MRNA DECAY FACTOR SMG9"/>
    <property type="match status" value="1"/>
</dbReference>
<evidence type="ECO:0000313" key="3">
    <source>
        <dbReference type="Proteomes" id="UP000770661"/>
    </source>
</evidence>
<name>A0A8J4XYF5_CHIOP</name>
<gene>
    <name evidence="2" type="ORF">GWK47_054330</name>
</gene>
<reference evidence="2" key="1">
    <citation type="submission" date="2020-07" db="EMBL/GenBank/DDBJ databases">
        <title>The High-quality genome of the commercially important snow crab, Chionoecetes opilio.</title>
        <authorList>
            <person name="Jeong J.-H."/>
            <person name="Ryu S."/>
        </authorList>
    </citation>
    <scope>NUCLEOTIDE SEQUENCE</scope>
    <source>
        <strain evidence="2">MADBK_172401_WGS</strain>
        <tissue evidence="2">Digestive gland</tissue>
    </source>
</reference>
<dbReference type="InterPro" id="IPR039177">
    <property type="entry name" value="SMG9"/>
</dbReference>
<evidence type="ECO:0000256" key="1">
    <source>
        <dbReference type="SAM" id="MobiDB-lite"/>
    </source>
</evidence>
<feature type="compositionally biased region" description="Polar residues" evidence="1">
    <location>
        <begin position="133"/>
        <end position="149"/>
    </location>
</feature>
<dbReference type="Proteomes" id="UP000770661">
    <property type="component" value="Unassembled WGS sequence"/>
</dbReference>
<sequence>MADVGDKGKYKKKLRKVFHKPDREFETFLPDTMRAPVIHVLGKPPADFKGGSSNSNNYEHPHPHGWEKRGGSRYNEEWDKRGSGGTGSVLRISEGTRNSLFSGDSGRPPGREEGEEPSQSGVLTPTPVILSRARSSSEQRATSPNSAAATSRKDSAPVVNAGSAASSQQYHIAPKPLMMEASLTPERMMKAPIRLLDESLGFCDDLGPYLLDQSNFLVVAVLGLQGVGKSCLASLLVDPTINIHKSRSCMFRPESLEQVMSAYHGTNGIEIYITAERLMVLDCQPLLSSSIMDRLITQEKKFTSDYNVRASVVLHTQLLALNVATCDLPTLLAAAGVHPSRQHADIRLTCAFLRKTGQLHSTENLMEVESLQVLTFVMSIAHVVLLVQDVAADPTLIRLLQTCEMMKPSSSSNASSSSSTPCNSSAVEDTQQYFPHVVFVHNRAPLHHFTPATLKGLQGVYQEAFMGSCLESESRVGVCNSLTYTPLAQTSCGSLVNLFLLPDLHKKDHSPVVSFSQAMQEMRRQVLSLRRLPLTHLTLTEKSWSVIGIMAPKRPGTPTGGSEKKRKNNVLTISEKIDL</sequence>
<accession>A0A8J4XYF5</accession>
<dbReference type="AlphaFoldDB" id="A0A8J4XYF5"/>
<evidence type="ECO:0000313" key="2">
    <source>
        <dbReference type="EMBL" id="KAG0717473.1"/>
    </source>
</evidence>
<organism evidence="2 3">
    <name type="scientific">Chionoecetes opilio</name>
    <name type="common">Atlantic snow crab</name>
    <name type="synonym">Cancer opilio</name>
    <dbReference type="NCBI Taxonomy" id="41210"/>
    <lineage>
        <taxon>Eukaryota</taxon>
        <taxon>Metazoa</taxon>
        <taxon>Ecdysozoa</taxon>
        <taxon>Arthropoda</taxon>
        <taxon>Crustacea</taxon>
        <taxon>Multicrustacea</taxon>
        <taxon>Malacostraca</taxon>
        <taxon>Eumalacostraca</taxon>
        <taxon>Eucarida</taxon>
        <taxon>Decapoda</taxon>
        <taxon>Pleocyemata</taxon>
        <taxon>Brachyura</taxon>
        <taxon>Eubrachyura</taxon>
        <taxon>Majoidea</taxon>
        <taxon>Majidae</taxon>
        <taxon>Chionoecetes</taxon>
    </lineage>
</organism>
<keyword evidence="3" id="KW-1185">Reference proteome</keyword>
<proteinExistence type="predicted"/>